<name>B4HCQ6_DROPE</name>
<sequence>MLKQEDILRASASQCQCQYLQRSAEEAATCDSLTARADLIGAVKGNSAGPST</sequence>
<dbReference type="Proteomes" id="UP000008744">
    <property type="component" value="Unassembled WGS sequence"/>
</dbReference>
<evidence type="ECO:0000313" key="1">
    <source>
        <dbReference type="EMBL" id="EDW29640.1"/>
    </source>
</evidence>
<keyword evidence="2" id="KW-1185">Reference proteome</keyword>
<proteinExistence type="predicted"/>
<reference evidence="1 2" key="1">
    <citation type="journal article" date="2007" name="Nature">
        <title>Evolution of genes and genomes on the Drosophila phylogeny.</title>
        <authorList>
            <consortium name="Drosophila 12 Genomes Consortium"/>
            <person name="Clark A.G."/>
            <person name="Eisen M.B."/>
            <person name="Smith D.R."/>
            <person name="Bergman C.M."/>
            <person name="Oliver B."/>
            <person name="Markow T.A."/>
            <person name="Kaufman T.C."/>
            <person name="Kellis M."/>
            <person name="Gelbart W."/>
            <person name="Iyer V.N."/>
            <person name="Pollard D.A."/>
            <person name="Sackton T.B."/>
            <person name="Larracuente A.M."/>
            <person name="Singh N.D."/>
            <person name="Abad J.P."/>
            <person name="Abt D.N."/>
            <person name="Adryan B."/>
            <person name="Aguade M."/>
            <person name="Akashi H."/>
            <person name="Anderson W.W."/>
            <person name="Aquadro C.F."/>
            <person name="Ardell D.H."/>
            <person name="Arguello R."/>
            <person name="Artieri C.G."/>
            <person name="Barbash D.A."/>
            <person name="Barker D."/>
            <person name="Barsanti P."/>
            <person name="Batterham P."/>
            <person name="Batzoglou S."/>
            <person name="Begun D."/>
            <person name="Bhutkar A."/>
            <person name="Blanco E."/>
            <person name="Bosak S.A."/>
            <person name="Bradley R.K."/>
            <person name="Brand A.D."/>
            <person name="Brent M.R."/>
            <person name="Brooks A.N."/>
            <person name="Brown R.H."/>
            <person name="Butlin R.K."/>
            <person name="Caggese C."/>
            <person name="Calvi B.R."/>
            <person name="Bernardo de Carvalho A."/>
            <person name="Caspi A."/>
            <person name="Castrezana S."/>
            <person name="Celniker S.E."/>
            <person name="Chang J.L."/>
            <person name="Chapple C."/>
            <person name="Chatterji S."/>
            <person name="Chinwalla A."/>
            <person name="Civetta A."/>
            <person name="Clifton S.W."/>
            <person name="Comeron J.M."/>
            <person name="Costello J.C."/>
            <person name="Coyne J.A."/>
            <person name="Daub J."/>
            <person name="David R.G."/>
            <person name="Delcher A.L."/>
            <person name="Delehaunty K."/>
            <person name="Do C.B."/>
            <person name="Ebling H."/>
            <person name="Edwards K."/>
            <person name="Eickbush T."/>
            <person name="Evans J.D."/>
            <person name="Filipski A."/>
            <person name="Findeiss S."/>
            <person name="Freyhult E."/>
            <person name="Fulton L."/>
            <person name="Fulton R."/>
            <person name="Garcia A.C."/>
            <person name="Gardiner A."/>
            <person name="Garfield D.A."/>
            <person name="Garvin B.E."/>
            <person name="Gibson G."/>
            <person name="Gilbert D."/>
            <person name="Gnerre S."/>
            <person name="Godfrey J."/>
            <person name="Good R."/>
            <person name="Gotea V."/>
            <person name="Gravely B."/>
            <person name="Greenberg A.J."/>
            <person name="Griffiths-Jones S."/>
            <person name="Gross S."/>
            <person name="Guigo R."/>
            <person name="Gustafson E.A."/>
            <person name="Haerty W."/>
            <person name="Hahn M.W."/>
            <person name="Halligan D.L."/>
            <person name="Halpern A.L."/>
            <person name="Halter G.M."/>
            <person name="Han M.V."/>
            <person name="Heger A."/>
            <person name="Hillier L."/>
            <person name="Hinrichs A.S."/>
            <person name="Holmes I."/>
            <person name="Hoskins R.A."/>
            <person name="Hubisz M.J."/>
            <person name="Hultmark D."/>
            <person name="Huntley M.A."/>
            <person name="Jaffe D.B."/>
            <person name="Jagadeeshan S."/>
            <person name="Jeck W.R."/>
            <person name="Johnson J."/>
            <person name="Jones C.D."/>
            <person name="Jordan W.C."/>
            <person name="Karpen G.H."/>
            <person name="Kataoka E."/>
            <person name="Keightley P.D."/>
            <person name="Kheradpour P."/>
            <person name="Kirkness E.F."/>
            <person name="Koerich L.B."/>
            <person name="Kristiansen K."/>
            <person name="Kudrna D."/>
            <person name="Kulathinal R.J."/>
            <person name="Kumar S."/>
            <person name="Kwok R."/>
            <person name="Lander E."/>
            <person name="Langley C.H."/>
            <person name="Lapoint R."/>
            <person name="Lazzaro B.P."/>
            <person name="Lee S.J."/>
            <person name="Levesque L."/>
            <person name="Li R."/>
            <person name="Lin C.F."/>
            <person name="Lin M.F."/>
            <person name="Lindblad-Toh K."/>
            <person name="Llopart A."/>
            <person name="Long M."/>
            <person name="Low L."/>
            <person name="Lozovsky E."/>
            <person name="Lu J."/>
            <person name="Luo M."/>
            <person name="Machado C.A."/>
            <person name="Makalowski W."/>
            <person name="Marzo M."/>
            <person name="Matsuda M."/>
            <person name="Matzkin L."/>
            <person name="McAllister B."/>
            <person name="McBride C.S."/>
            <person name="McKernan B."/>
            <person name="McKernan K."/>
            <person name="Mendez-Lago M."/>
            <person name="Minx P."/>
            <person name="Mollenhauer M.U."/>
            <person name="Montooth K."/>
            <person name="Mount S.M."/>
            <person name="Mu X."/>
            <person name="Myers E."/>
            <person name="Negre B."/>
            <person name="Newfeld S."/>
            <person name="Nielsen R."/>
            <person name="Noor M.A."/>
            <person name="O'Grady P."/>
            <person name="Pachter L."/>
            <person name="Papaceit M."/>
            <person name="Parisi M.J."/>
            <person name="Parisi M."/>
            <person name="Parts L."/>
            <person name="Pedersen J.S."/>
            <person name="Pesole G."/>
            <person name="Phillippy A.M."/>
            <person name="Ponting C.P."/>
            <person name="Pop M."/>
            <person name="Porcelli D."/>
            <person name="Powell J.R."/>
            <person name="Prohaska S."/>
            <person name="Pruitt K."/>
            <person name="Puig M."/>
            <person name="Quesneville H."/>
            <person name="Ram K.R."/>
            <person name="Rand D."/>
            <person name="Rasmussen M.D."/>
            <person name="Reed L.K."/>
            <person name="Reenan R."/>
            <person name="Reily A."/>
            <person name="Remington K.A."/>
            <person name="Rieger T.T."/>
            <person name="Ritchie M.G."/>
            <person name="Robin C."/>
            <person name="Rogers Y.H."/>
            <person name="Rohde C."/>
            <person name="Rozas J."/>
            <person name="Rubenfield M.J."/>
            <person name="Ruiz A."/>
            <person name="Russo S."/>
            <person name="Salzberg S.L."/>
            <person name="Sanchez-Gracia A."/>
            <person name="Saranga D.J."/>
            <person name="Sato H."/>
            <person name="Schaeffer S.W."/>
            <person name="Schatz M.C."/>
            <person name="Schlenke T."/>
            <person name="Schwartz R."/>
            <person name="Segarra C."/>
            <person name="Singh R.S."/>
            <person name="Sirot L."/>
            <person name="Sirota M."/>
            <person name="Sisneros N.B."/>
            <person name="Smith C.D."/>
            <person name="Smith T.F."/>
            <person name="Spieth J."/>
            <person name="Stage D.E."/>
            <person name="Stark A."/>
            <person name="Stephan W."/>
            <person name="Strausberg R.L."/>
            <person name="Strempel S."/>
            <person name="Sturgill D."/>
            <person name="Sutton G."/>
            <person name="Sutton G.G."/>
            <person name="Tao W."/>
            <person name="Teichmann S."/>
            <person name="Tobari Y.N."/>
            <person name="Tomimura Y."/>
            <person name="Tsolas J.M."/>
            <person name="Valente V.L."/>
            <person name="Venter E."/>
            <person name="Venter J.C."/>
            <person name="Vicario S."/>
            <person name="Vieira F.G."/>
            <person name="Vilella A.J."/>
            <person name="Villasante A."/>
            <person name="Walenz B."/>
            <person name="Wang J."/>
            <person name="Wasserman M."/>
            <person name="Watts T."/>
            <person name="Wilson D."/>
            <person name="Wilson R.K."/>
            <person name="Wing R.A."/>
            <person name="Wolfner M.F."/>
            <person name="Wong A."/>
            <person name="Wong G.K."/>
            <person name="Wu C.I."/>
            <person name="Wu G."/>
            <person name="Yamamoto D."/>
            <person name="Yang H.P."/>
            <person name="Yang S.P."/>
            <person name="Yorke J.A."/>
            <person name="Yoshida K."/>
            <person name="Zdobnov E."/>
            <person name="Zhang P."/>
            <person name="Zhang Y."/>
            <person name="Zimin A.V."/>
            <person name="Baldwin J."/>
            <person name="Abdouelleil A."/>
            <person name="Abdulkadir J."/>
            <person name="Abebe A."/>
            <person name="Abera B."/>
            <person name="Abreu J."/>
            <person name="Acer S.C."/>
            <person name="Aftuck L."/>
            <person name="Alexander A."/>
            <person name="An P."/>
            <person name="Anderson E."/>
            <person name="Anderson S."/>
            <person name="Arachi H."/>
            <person name="Azer M."/>
            <person name="Bachantsang P."/>
            <person name="Barry A."/>
            <person name="Bayul T."/>
            <person name="Berlin A."/>
            <person name="Bessette D."/>
            <person name="Bloom T."/>
            <person name="Blye J."/>
            <person name="Boguslavskiy L."/>
            <person name="Bonnet C."/>
            <person name="Boukhgalter B."/>
            <person name="Bourzgui I."/>
            <person name="Brown A."/>
            <person name="Cahill P."/>
            <person name="Channer S."/>
            <person name="Cheshatsang Y."/>
            <person name="Chuda L."/>
            <person name="Citroen M."/>
            <person name="Collymore A."/>
            <person name="Cooke P."/>
            <person name="Costello M."/>
            <person name="D'Aco K."/>
            <person name="Daza R."/>
            <person name="De Haan G."/>
            <person name="DeGray S."/>
            <person name="DeMaso C."/>
            <person name="Dhargay N."/>
            <person name="Dooley K."/>
            <person name="Dooley E."/>
            <person name="Doricent M."/>
            <person name="Dorje P."/>
            <person name="Dorjee K."/>
            <person name="Dupes A."/>
            <person name="Elong R."/>
            <person name="Falk J."/>
            <person name="Farina A."/>
            <person name="Faro S."/>
            <person name="Ferguson D."/>
            <person name="Fisher S."/>
            <person name="Foley C.D."/>
            <person name="Franke A."/>
            <person name="Friedrich D."/>
            <person name="Gadbois L."/>
            <person name="Gearin G."/>
            <person name="Gearin C.R."/>
            <person name="Giannoukos G."/>
            <person name="Goode T."/>
            <person name="Graham J."/>
            <person name="Grandbois E."/>
            <person name="Grewal S."/>
            <person name="Gyaltsen K."/>
            <person name="Hafez N."/>
            <person name="Hagos B."/>
            <person name="Hall J."/>
            <person name="Henson C."/>
            <person name="Hollinger A."/>
            <person name="Honan T."/>
            <person name="Huard M.D."/>
            <person name="Hughes L."/>
            <person name="Hurhula B."/>
            <person name="Husby M.E."/>
            <person name="Kamat A."/>
            <person name="Kanga B."/>
            <person name="Kashin S."/>
            <person name="Khazanovich D."/>
            <person name="Kisner P."/>
            <person name="Lance K."/>
            <person name="Lara M."/>
            <person name="Lee W."/>
            <person name="Lennon N."/>
            <person name="Letendre F."/>
            <person name="LeVine R."/>
            <person name="Lipovsky A."/>
            <person name="Liu X."/>
            <person name="Liu J."/>
            <person name="Liu S."/>
            <person name="Lokyitsang T."/>
            <person name="Lokyitsang Y."/>
            <person name="Lubonja R."/>
            <person name="Lui A."/>
            <person name="MacDonald P."/>
            <person name="Magnisalis V."/>
            <person name="Maru K."/>
            <person name="Matthews C."/>
            <person name="McCusker W."/>
            <person name="McDonough S."/>
            <person name="Mehta T."/>
            <person name="Meldrim J."/>
            <person name="Meneus L."/>
            <person name="Mihai O."/>
            <person name="Mihalev A."/>
            <person name="Mihova T."/>
            <person name="Mittelman R."/>
            <person name="Mlenga V."/>
            <person name="Montmayeur A."/>
            <person name="Mulrain L."/>
            <person name="Navidi A."/>
            <person name="Naylor J."/>
            <person name="Negash T."/>
            <person name="Nguyen T."/>
            <person name="Nguyen N."/>
            <person name="Nicol R."/>
            <person name="Norbu C."/>
            <person name="Norbu N."/>
            <person name="Novod N."/>
            <person name="O'Neill B."/>
            <person name="Osman S."/>
            <person name="Markiewicz E."/>
            <person name="Oyono O.L."/>
            <person name="Patti C."/>
            <person name="Phunkhang P."/>
            <person name="Pierre F."/>
            <person name="Priest M."/>
            <person name="Raghuraman S."/>
            <person name="Rege F."/>
            <person name="Reyes R."/>
            <person name="Rise C."/>
            <person name="Rogov P."/>
            <person name="Ross K."/>
            <person name="Ryan E."/>
            <person name="Settipalli S."/>
            <person name="Shea T."/>
            <person name="Sherpa N."/>
            <person name="Shi L."/>
            <person name="Shih D."/>
            <person name="Sparrow T."/>
            <person name="Spaulding J."/>
            <person name="Stalker J."/>
            <person name="Stange-Thomann N."/>
            <person name="Stavropoulos S."/>
            <person name="Stone C."/>
            <person name="Strader C."/>
            <person name="Tesfaye S."/>
            <person name="Thomson T."/>
            <person name="Thoulutsang Y."/>
            <person name="Thoulutsang D."/>
            <person name="Topham K."/>
            <person name="Topping I."/>
            <person name="Tsamla T."/>
            <person name="Vassiliev H."/>
            <person name="Vo A."/>
            <person name="Wangchuk T."/>
            <person name="Wangdi T."/>
            <person name="Weiand M."/>
            <person name="Wilkinson J."/>
            <person name="Wilson A."/>
            <person name="Yadav S."/>
            <person name="Young G."/>
            <person name="Yu Q."/>
            <person name="Zembek L."/>
            <person name="Zhong D."/>
            <person name="Zimmer A."/>
            <person name="Zwirko Z."/>
            <person name="Jaffe D.B."/>
            <person name="Alvarez P."/>
            <person name="Brockman W."/>
            <person name="Butler J."/>
            <person name="Chin C."/>
            <person name="Gnerre S."/>
            <person name="Grabherr M."/>
            <person name="Kleber M."/>
            <person name="Mauceli E."/>
            <person name="MacCallum I."/>
        </authorList>
    </citation>
    <scope>NUCLEOTIDE SEQUENCE [LARGE SCALE GENOMIC DNA]</scope>
    <source>
        <strain evidence="2">MSH-3 / Tucson 14011-0111.49</strain>
    </source>
</reference>
<evidence type="ECO:0000313" key="2">
    <source>
        <dbReference type="Proteomes" id="UP000008744"/>
    </source>
</evidence>
<gene>
    <name evidence="1" type="primary">Dper\GL22931</name>
    <name evidence="1" type="ORF">Dper_GL22931</name>
</gene>
<dbReference type="EMBL" id="CH479393">
    <property type="protein sequence ID" value="EDW29640.1"/>
    <property type="molecule type" value="Genomic_DNA"/>
</dbReference>
<accession>B4HCQ6</accession>
<dbReference type="HOGENOM" id="CLU_3089452_0_0_1"/>
<organism evidence="2">
    <name type="scientific">Drosophila persimilis</name>
    <name type="common">Fruit fly</name>
    <dbReference type="NCBI Taxonomy" id="7234"/>
    <lineage>
        <taxon>Eukaryota</taxon>
        <taxon>Metazoa</taxon>
        <taxon>Ecdysozoa</taxon>
        <taxon>Arthropoda</taxon>
        <taxon>Hexapoda</taxon>
        <taxon>Insecta</taxon>
        <taxon>Pterygota</taxon>
        <taxon>Neoptera</taxon>
        <taxon>Endopterygota</taxon>
        <taxon>Diptera</taxon>
        <taxon>Brachycera</taxon>
        <taxon>Muscomorpha</taxon>
        <taxon>Ephydroidea</taxon>
        <taxon>Drosophilidae</taxon>
        <taxon>Drosophila</taxon>
        <taxon>Sophophora</taxon>
    </lineage>
</organism>
<dbReference type="AlphaFoldDB" id="B4HCQ6"/>
<protein>
    <submittedName>
        <fullName evidence="1">GL22931</fullName>
    </submittedName>
</protein>